<proteinExistence type="predicted"/>
<dbReference type="InterPro" id="IPR005302">
    <property type="entry name" value="MoCF_Sase_C"/>
</dbReference>
<keyword evidence="3" id="KW-1185">Reference proteome</keyword>
<evidence type="ECO:0000313" key="2">
    <source>
        <dbReference type="EMBL" id="MFD0848039.1"/>
    </source>
</evidence>
<reference evidence="3" key="1">
    <citation type="journal article" date="2019" name="Int. J. Syst. Evol. Microbiol.">
        <title>The Global Catalogue of Microorganisms (GCM) 10K type strain sequencing project: providing services to taxonomists for standard genome sequencing and annotation.</title>
        <authorList>
            <consortium name="The Broad Institute Genomics Platform"/>
            <consortium name="The Broad Institute Genome Sequencing Center for Infectious Disease"/>
            <person name="Wu L."/>
            <person name="Ma J."/>
        </authorList>
    </citation>
    <scope>NUCLEOTIDE SEQUENCE [LARGE SCALE GENOMIC DNA]</scope>
    <source>
        <strain evidence="3">CCUG 52537</strain>
    </source>
</reference>
<organism evidence="2 3">
    <name type="scientific">Sphingosinicella xenopeptidilytica</name>
    <dbReference type="NCBI Taxonomy" id="364098"/>
    <lineage>
        <taxon>Bacteria</taxon>
        <taxon>Pseudomonadati</taxon>
        <taxon>Pseudomonadota</taxon>
        <taxon>Alphaproteobacteria</taxon>
        <taxon>Sphingomonadales</taxon>
        <taxon>Sphingosinicellaceae</taxon>
        <taxon>Sphingosinicella</taxon>
    </lineage>
</organism>
<dbReference type="PANTHER" id="PTHR30212:SF2">
    <property type="entry name" value="PROTEIN YIIM"/>
    <property type="match status" value="1"/>
</dbReference>
<dbReference type="InterPro" id="IPR011037">
    <property type="entry name" value="Pyrv_Knase-like_insert_dom_sf"/>
</dbReference>
<dbReference type="Proteomes" id="UP001597124">
    <property type="component" value="Unassembled WGS sequence"/>
</dbReference>
<feature type="domain" description="MOSC" evidence="1">
    <location>
        <begin position="28"/>
        <end position="165"/>
    </location>
</feature>
<dbReference type="Gene3D" id="2.40.33.20">
    <property type="entry name" value="PK beta-barrel domain-like"/>
    <property type="match status" value="1"/>
</dbReference>
<protein>
    <submittedName>
        <fullName evidence="2">MOSC domain-containing protein</fullName>
    </submittedName>
</protein>
<gene>
    <name evidence="2" type="ORF">ACFQ00_06870</name>
</gene>
<dbReference type="PROSITE" id="PS51340">
    <property type="entry name" value="MOSC"/>
    <property type="match status" value="1"/>
</dbReference>
<dbReference type="EMBL" id="JBHTIK010000004">
    <property type="protein sequence ID" value="MFD0848039.1"/>
    <property type="molecule type" value="Genomic_DNA"/>
</dbReference>
<dbReference type="Pfam" id="PF03473">
    <property type="entry name" value="MOSC"/>
    <property type="match status" value="1"/>
</dbReference>
<comment type="caution">
    <text evidence="2">The sequence shown here is derived from an EMBL/GenBank/DDBJ whole genome shotgun (WGS) entry which is preliminary data.</text>
</comment>
<dbReference type="InterPro" id="IPR052353">
    <property type="entry name" value="Benzoxazolinone_Detox_Enz"/>
</dbReference>
<evidence type="ECO:0000313" key="3">
    <source>
        <dbReference type="Proteomes" id="UP001597124"/>
    </source>
</evidence>
<name>A0ABW3C0X9_SPHXN</name>
<accession>A0ABW3C0X9</accession>
<dbReference type="RefSeq" id="WP_381488143.1">
    <property type="nucleotide sequence ID" value="NZ_JBHTIK010000004.1"/>
</dbReference>
<evidence type="ECO:0000259" key="1">
    <source>
        <dbReference type="PROSITE" id="PS51340"/>
    </source>
</evidence>
<dbReference type="SUPFAM" id="SSF50800">
    <property type="entry name" value="PK beta-barrel domain-like"/>
    <property type="match status" value="1"/>
</dbReference>
<dbReference type="PANTHER" id="PTHR30212">
    <property type="entry name" value="PROTEIN YIIM"/>
    <property type="match status" value="1"/>
</dbReference>
<sequence length="215" mass="23167">MTGLTIEAVLTGTARPLRGEEMSAIVKAPRLGAVVVKPLGLDGDEQADTVHHGGVDMAVHHYPRDHYAWWAERMPDQALLGAAGAFGENISTTGLDENGACIGDRYRLGTALVEISQGRKPCWKPAHRLGRPALVAEIVKTGRSGWYYRVIEPGVVAVGDTLTLERRPHPEWTVARVFGLIVGGAGKSDPASLQALSGLKLLSAEWRERARMMSA</sequence>